<gene>
    <name evidence="13" type="ORF">THAOC_16052</name>
</gene>
<evidence type="ECO:0000256" key="4">
    <source>
        <dbReference type="ARBA" id="ARBA00022692"/>
    </source>
</evidence>
<dbReference type="SUPFAM" id="SSF52540">
    <property type="entry name" value="P-loop containing nucleoside triphosphate hydrolases"/>
    <property type="match status" value="1"/>
</dbReference>
<comment type="subcellular location">
    <subcellularLocation>
        <location evidence="1">Cell membrane</location>
        <topology evidence="1">Multi-pass membrane protein</topology>
    </subcellularLocation>
</comment>
<dbReference type="OrthoDB" id="6500128at2759"/>
<feature type="chain" id="PRO_5003839879" description="ABC transporter" evidence="10">
    <location>
        <begin position="19"/>
        <end position="747"/>
    </location>
</feature>
<feature type="transmembrane region" description="Helical" evidence="9">
    <location>
        <begin position="144"/>
        <end position="162"/>
    </location>
</feature>
<dbReference type="CDD" id="cd18572">
    <property type="entry name" value="ABC_6TM_TAP"/>
    <property type="match status" value="1"/>
</dbReference>
<evidence type="ECO:0000256" key="10">
    <source>
        <dbReference type="SAM" id="SignalP"/>
    </source>
</evidence>
<feature type="signal peptide" evidence="10">
    <location>
        <begin position="1"/>
        <end position="18"/>
    </location>
</feature>
<keyword evidence="4 9" id="KW-0812">Transmembrane</keyword>
<feature type="domain" description="ABC transporter" evidence="11">
    <location>
        <begin position="477"/>
        <end position="731"/>
    </location>
</feature>
<feature type="transmembrane region" description="Helical" evidence="9">
    <location>
        <begin position="286"/>
        <end position="305"/>
    </location>
</feature>
<dbReference type="InterPro" id="IPR039421">
    <property type="entry name" value="Type_1_exporter"/>
</dbReference>
<dbReference type="Gene3D" id="3.40.50.300">
    <property type="entry name" value="P-loop containing nucleotide triphosphate hydrolases"/>
    <property type="match status" value="1"/>
</dbReference>
<dbReference type="Pfam" id="PF00664">
    <property type="entry name" value="ABC_membrane"/>
    <property type="match status" value="1"/>
</dbReference>
<evidence type="ECO:0000256" key="8">
    <source>
        <dbReference type="ARBA" id="ARBA00023136"/>
    </source>
</evidence>
<evidence type="ECO:0000256" key="2">
    <source>
        <dbReference type="ARBA" id="ARBA00022448"/>
    </source>
</evidence>
<keyword evidence="5" id="KW-0547">Nucleotide-binding</keyword>
<keyword evidence="7 9" id="KW-1133">Transmembrane helix</keyword>
<evidence type="ECO:0000256" key="3">
    <source>
        <dbReference type="ARBA" id="ARBA00022475"/>
    </source>
</evidence>
<evidence type="ECO:0000259" key="12">
    <source>
        <dbReference type="PROSITE" id="PS50929"/>
    </source>
</evidence>
<keyword evidence="14" id="KW-1185">Reference proteome</keyword>
<dbReference type="Pfam" id="PF00005">
    <property type="entry name" value="ABC_tran"/>
    <property type="match status" value="1"/>
</dbReference>
<evidence type="ECO:0000256" key="9">
    <source>
        <dbReference type="SAM" id="Phobius"/>
    </source>
</evidence>
<evidence type="ECO:0000313" key="13">
    <source>
        <dbReference type="EMBL" id="EJK63300.1"/>
    </source>
</evidence>
<dbReference type="InterPro" id="IPR036640">
    <property type="entry name" value="ABC1_TM_sf"/>
</dbReference>
<evidence type="ECO:0000256" key="6">
    <source>
        <dbReference type="ARBA" id="ARBA00022840"/>
    </source>
</evidence>
<feature type="domain" description="ABC transmembrane type-1" evidence="12">
    <location>
        <begin position="148"/>
        <end position="429"/>
    </location>
</feature>
<dbReference type="InterPro" id="IPR017871">
    <property type="entry name" value="ABC_transporter-like_CS"/>
</dbReference>
<keyword evidence="3" id="KW-1003">Cell membrane</keyword>
<protein>
    <recommendedName>
        <fullName evidence="15">ABC transporter</fullName>
    </recommendedName>
</protein>
<dbReference type="PROSITE" id="PS00211">
    <property type="entry name" value="ABC_TRANSPORTER_1"/>
    <property type="match status" value="1"/>
</dbReference>
<dbReference type="Gene3D" id="1.20.1560.10">
    <property type="entry name" value="ABC transporter type 1, transmembrane domain"/>
    <property type="match status" value="1"/>
</dbReference>
<dbReference type="InterPro" id="IPR003439">
    <property type="entry name" value="ABC_transporter-like_ATP-bd"/>
</dbReference>
<dbReference type="InterPro" id="IPR011527">
    <property type="entry name" value="ABC1_TM_dom"/>
</dbReference>
<dbReference type="InterPro" id="IPR003593">
    <property type="entry name" value="AAA+_ATPase"/>
</dbReference>
<name>K0SD67_THAOC</name>
<dbReference type="PROSITE" id="PS50893">
    <property type="entry name" value="ABC_TRANSPORTER_2"/>
    <property type="match status" value="1"/>
</dbReference>
<dbReference type="GO" id="GO:0090374">
    <property type="term" value="P:oligopeptide export from mitochondrion"/>
    <property type="evidence" value="ECO:0007669"/>
    <property type="project" value="TreeGrafter"/>
</dbReference>
<dbReference type="GO" id="GO:0016887">
    <property type="term" value="F:ATP hydrolysis activity"/>
    <property type="evidence" value="ECO:0007669"/>
    <property type="project" value="InterPro"/>
</dbReference>
<dbReference type="PANTHER" id="PTHR43394:SF1">
    <property type="entry name" value="ATP-BINDING CASSETTE SUB-FAMILY B MEMBER 10, MITOCHONDRIAL"/>
    <property type="match status" value="1"/>
</dbReference>
<evidence type="ECO:0000259" key="11">
    <source>
        <dbReference type="PROSITE" id="PS50893"/>
    </source>
</evidence>
<dbReference type="PANTHER" id="PTHR43394">
    <property type="entry name" value="ATP-DEPENDENT PERMEASE MDL1, MITOCHONDRIAL"/>
    <property type="match status" value="1"/>
</dbReference>
<organism evidence="13 14">
    <name type="scientific">Thalassiosira oceanica</name>
    <name type="common">Marine diatom</name>
    <dbReference type="NCBI Taxonomy" id="159749"/>
    <lineage>
        <taxon>Eukaryota</taxon>
        <taxon>Sar</taxon>
        <taxon>Stramenopiles</taxon>
        <taxon>Ochrophyta</taxon>
        <taxon>Bacillariophyta</taxon>
        <taxon>Coscinodiscophyceae</taxon>
        <taxon>Thalassiosirophycidae</taxon>
        <taxon>Thalassiosirales</taxon>
        <taxon>Thalassiosiraceae</taxon>
        <taxon>Thalassiosira</taxon>
    </lineage>
</organism>
<dbReference type="OMA" id="AWAYGSH"/>
<evidence type="ECO:0008006" key="15">
    <source>
        <dbReference type="Google" id="ProtNLM"/>
    </source>
</evidence>
<dbReference type="InterPro" id="IPR027417">
    <property type="entry name" value="P-loop_NTPase"/>
</dbReference>
<comment type="caution">
    <text evidence="13">The sequence shown here is derived from an EMBL/GenBank/DDBJ whole genome shotgun (WGS) entry which is preliminary data.</text>
</comment>
<dbReference type="EMBL" id="AGNL01018331">
    <property type="protein sequence ID" value="EJK63300.1"/>
    <property type="molecule type" value="Genomic_DNA"/>
</dbReference>
<dbReference type="FunFam" id="3.40.50.300:FF:000854">
    <property type="entry name" value="Multidrug ABC transporter ATP-binding protein"/>
    <property type="match status" value="1"/>
</dbReference>
<keyword evidence="2" id="KW-0813">Transport</keyword>
<evidence type="ECO:0000256" key="5">
    <source>
        <dbReference type="ARBA" id="ARBA00022741"/>
    </source>
</evidence>
<dbReference type="AlphaFoldDB" id="K0SD67"/>
<dbReference type="SUPFAM" id="SSF90123">
    <property type="entry name" value="ABC transporter transmembrane region"/>
    <property type="match status" value="1"/>
</dbReference>
<dbReference type="SMART" id="SM00382">
    <property type="entry name" value="AAA"/>
    <property type="match status" value="1"/>
</dbReference>
<keyword evidence="8 9" id="KW-0472">Membrane</keyword>
<dbReference type="eggNOG" id="KOG0058">
    <property type="taxonomic scope" value="Eukaryota"/>
</dbReference>
<dbReference type="GO" id="GO:0005886">
    <property type="term" value="C:plasma membrane"/>
    <property type="evidence" value="ECO:0007669"/>
    <property type="project" value="UniProtKB-SubCell"/>
</dbReference>
<dbReference type="GO" id="GO:0015421">
    <property type="term" value="F:ABC-type oligopeptide transporter activity"/>
    <property type="evidence" value="ECO:0007669"/>
    <property type="project" value="TreeGrafter"/>
</dbReference>
<evidence type="ECO:0000256" key="7">
    <source>
        <dbReference type="ARBA" id="ARBA00022989"/>
    </source>
</evidence>
<reference evidence="13 14" key="1">
    <citation type="journal article" date="2012" name="Genome Biol.">
        <title>Genome and low-iron response of an oceanic diatom adapted to chronic iron limitation.</title>
        <authorList>
            <person name="Lommer M."/>
            <person name="Specht M."/>
            <person name="Roy A.S."/>
            <person name="Kraemer L."/>
            <person name="Andreson R."/>
            <person name="Gutowska M.A."/>
            <person name="Wolf J."/>
            <person name="Bergner S.V."/>
            <person name="Schilhabel M.B."/>
            <person name="Klostermeier U.C."/>
            <person name="Beiko R.G."/>
            <person name="Rosenstiel P."/>
            <person name="Hippler M."/>
            <person name="Laroche J."/>
        </authorList>
    </citation>
    <scope>NUCLEOTIDE SEQUENCE [LARGE SCALE GENOMIC DNA]</scope>
    <source>
        <strain evidence="13 14">CCMP1005</strain>
    </source>
</reference>
<dbReference type="Proteomes" id="UP000266841">
    <property type="component" value="Unassembled WGS sequence"/>
</dbReference>
<proteinExistence type="predicted"/>
<evidence type="ECO:0000313" key="14">
    <source>
        <dbReference type="Proteomes" id="UP000266841"/>
    </source>
</evidence>
<keyword evidence="6" id="KW-0067">ATP-binding</keyword>
<keyword evidence="10" id="KW-0732">Signal</keyword>
<evidence type="ECO:0000256" key="1">
    <source>
        <dbReference type="ARBA" id="ARBA00004651"/>
    </source>
</evidence>
<dbReference type="GO" id="GO:0005743">
    <property type="term" value="C:mitochondrial inner membrane"/>
    <property type="evidence" value="ECO:0007669"/>
    <property type="project" value="TreeGrafter"/>
</dbReference>
<accession>K0SD67</accession>
<sequence>MKRRCIALVLASVSSVSAYTQSIGVRRELSSSAAATHHPTLRHHSRNLRHFSSCRRRIGGREPLLQSLSSSNGDSFTPKTQTVIQSLTYFLRFVVQTIQSRRVIEERQDGHEPEPPKLGIRASFRKLNDSRKSLIRLVGYDSSLLVPAFSFLVLGAFMSSVIPHYYSSCISCVAAGEPSREKIVMAIAGLGITTLLEAIFTGCRGALFWIAGTRANYNVRVKLHRNLLLQEAAFFDETETGFLLSRLNNDVNKIGMVISFHVNIVLRQLAQFIFGSAFLLRIQPKLALVAFGGIGVVAWISKVYGEFARVLAERLQELFAKSSAVAETSFSLSETVRAFDGVSIESDRYESSQYDALQLEEVQAWAYGSHKFVSDAVQAALQCLLLFSCWTLGRAGSIPAARLTSFLFYTNYVLESSNEVGDQWAKIQSAIGASTNVFDLIRRIPKVRDPLEVTNTLREVNAAQNLINGANDHRPVIKFSDLTVAYGTMEKPALKKVNLDISRGDKVAIVGRSGSGKSSMLRTVLRFYDPLAGNCTLDGVDLKAMKRSDLASKVVVVEQEPHLFPMSLMDNVLYGIEMDAVDESTGEKSYSDKFRVAVSEALSLAGLSVTGEDNQLGLELDTRVGEGGRTLSGGQRQRVAIARSLVRYPDVLLLDEPTAALDSQSEKVVVEALESAMSKTRCMLMVTHRLGVIRSLGINKVVVLDRGKIVEVGDPEELLRKADGLYSQLALEQGIRPSSTNVSLSPA</sequence>
<feature type="transmembrane region" description="Helical" evidence="9">
    <location>
        <begin position="183"/>
        <end position="211"/>
    </location>
</feature>
<dbReference type="PROSITE" id="PS50929">
    <property type="entry name" value="ABC_TM1F"/>
    <property type="match status" value="1"/>
</dbReference>
<dbReference type="GO" id="GO:0005524">
    <property type="term" value="F:ATP binding"/>
    <property type="evidence" value="ECO:0007669"/>
    <property type="project" value="UniProtKB-KW"/>
</dbReference>